<feature type="domain" description="SGNH hydrolase-type esterase" evidence="1">
    <location>
        <begin position="74"/>
        <end position="251"/>
    </location>
</feature>
<dbReference type="InterPro" id="IPR013830">
    <property type="entry name" value="SGNH_hydro"/>
</dbReference>
<dbReference type="Proteomes" id="UP000614410">
    <property type="component" value="Unassembled WGS sequence"/>
</dbReference>
<protein>
    <recommendedName>
        <fullName evidence="1">SGNH hydrolase-type esterase domain-containing protein</fullName>
    </recommendedName>
</protein>
<reference evidence="2 3" key="1">
    <citation type="submission" date="2020-10" db="EMBL/GenBank/DDBJ databases">
        <title>Ca. Dormibacterota MAGs.</title>
        <authorList>
            <person name="Montgomery K."/>
        </authorList>
    </citation>
    <scope>NUCLEOTIDE SEQUENCE [LARGE SCALE GENOMIC DNA]</scope>
    <source>
        <strain evidence="2">Mitchell_Peninsula_5</strain>
    </source>
</reference>
<evidence type="ECO:0000259" key="1">
    <source>
        <dbReference type="Pfam" id="PF13472"/>
    </source>
</evidence>
<dbReference type="Gene3D" id="3.40.50.1110">
    <property type="entry name" value="SGNH hydrolase"/>
    <property type="match status" value="1"/>
</dbReference>
<name>A0A934NEY9_9BACT</name>
<dbReference type="EMBL" id="JAEKNN010000003">
    <property type="protein sequence ID" value="MBJ7607895.1"/>
    <property type="molecule type" value="Genomic_DNA"/>
</dbReference>
<gene>
    <name evidence="2" type="ORF">JF887_00480</name>
</gene>
<proteinExistence type="predicted"/>
<sequence>MSSLRAARASQTRSGSHRRQRRVLAASALILTGVAGVVAVEAVLGFRGGSAPEPAGSPDGLIGEGDQSPLVLVVLGDSTGVAVGATDVDHGYPRLVAGALAAAAHRPVQLHVLSVSGARVADVLNQQLARVAGLAPDMVLLVVGGNDVVHLTRGRAARRDLRSLIRACSATGASVVVAGVPAMGTTRRVAGPLRSLIRLVEHRLDRVWREETSAADAVRVELARETGPAFAADGTLFSGDLFHPSDKGYALWARVLEGGVLRARAARSSPRRRPGVP</sequence>
<evidence type="ECO:0000313" key="2">
    <source>
        <dbReference type="EMBL" id="MBJ7607895.1"/>
    </source>
</evidence>
<dbReference type="PANTHER" id="PTHR30383">
    <property type="entry name" value="THIOESTERASE 1/PROTEASE 1/LYSOPHOSPHOLIPASE L1"/>
    <property type="match status" value="1"/>
</dbReference>
<dbReference type="GO" id="GO:0004622">
    <property type="term" value="F:phosphatidylcholine lysophospholipase activity"/>
    <property type="evidence" value="ECO:0007669"/>
    <property type="project" value="TreeGrafter"/>
</dbReference>
<evidence type="ECO:0000313" key="3">
    <source>
        <dbReference type="Proteomes" id="UP000614410"/>
    </source>
</evidence>
<dbReference type="SUPFAM" id="SSF52266">
    <property type="entry name" value="SGNH hydrolase"/>
    <property type="match status" value="1"/>
</dbReference>
<accession>A0A934NEY9</accession>
<dbReference type="InterPro" id="IPR036514">
    <property type="entry name" value="SGNH_hydro_sf"/>
</dbReference>
<dbReference type="PANTHER" id="PTHR30383:SF5">
    <property type="entry name" value="SGNH HYDROLASE-TYPE ESTERASE DOMAIN-CONTAINING PROTEIN"/>
    <property type="match status" value="1"/>
</dbReference>
<dbReference type="AlphaFoldDB" id="A0A934NEY9"/>
<organism evidence="2 3">
    <name type="scientific">Candidatus Amunia macphersoniae</name>
    <dbReference type="NCBI Taxonomy" id="3127014"/>
    <lineage>
        <taxon>Bacteria</taxon>
        <taxon>Bacillati</taxon>
        <taxon>Candidatus Dormiibacterota</taxon>
        <taxon>Candidatus Dormibacteria</taxon>
        <taxon>Candidatus Aeolococcales</taxon>
        <taxon>Candidatus Aeolococcaceae</taxon>
        <taxon>Candidatus Amunia</taxon>
    </lineage>
</organism>
<dbReference type="Pfam" id="PF13472">
    <property type="entry name" value="Lipase_GDSL_2"/>
    <property type="match status" value="1"/>
</dbReference>
<comment type="caution">
    <text evidence="2">The sequence shown here is derived from an EMBL/GenBank/DDBJ whole genome shotgun (WGS) entry which is preliminary data.</text>
</comment>
<dbReference type="InterPro" id="IPR051532">
    <property type="entry name" value="Ester_Hydrolysis_Enzymes"/>
</dbReference>